<dbReference type="InterPro" id="IPR036188">
    <property type="entry name" value="FAD/NAD-bd_sf"/>
</dbReference>
<dbReference type="InterPro" id="IPR050641">
    <property type="entry name" value="RIFMO-like"/>
</dbReference>
<feature type="domain" description="FAD-binding" evidence="4">
    <location>
        <begin position="141"/>
        <end position="237"/>
    </location>
</feature>
<keyword evidence="2" id="KW-0274">FAD</keyword>
<keyword evidence="3" id="KW-0560">Oxidoreductase</keyword>
<evidence type="ECO:0000256" key="3">
    <source>
        <dbReference type="ARBA" id="ARBA00023002"/>
    </source>
</evidence>
<dbReference type="GO" id="GO:0016709">
    <property type="term" value="F:oxidoreductase activity, acting on paired donors, with incorporation or reduction of molecular oxygen, NAD(P)H as one donor, and incorporation of one atom of oxygen"/>
    <property type="evidence" value="ECO:0007669"/>
    <property type="project" value="UniProtKB-ARBA"/>
</dbReference>
<name>A0A8H4J204_9PEZI</name>
<evidence type="ECO:0000313" key="6">
    <source>
        <dbReference type="Proteomes" id="UP000572817"/>
    </source>
</evidence>
<evidence type="ECO:0000313" key="5">
    <source>
        <dbReference type="EMBL" id="KAF4310688.1"/>
    </source>
</evidence>
<dbReference type="Gene3D" id="3.40.30.120">
    <property type="match status" value="1"/>
</dbReference>
<proteinExistence type="predicted"/>
<dbReference type="EMBL" id="WWBZ02000013">
    <property type="protein sequence ID" value="KAF4310688.1"/>
    <property type="molecule type" value="Genomic_DNA"/>
</dbReference>
<protein>
    <submittedName>
        <fullName evidence="5">Monooxygenase FAD-binding protein</fullName>
    </submittedName>
</protein>
<dbReference type="Gene3D" id="3.50.50.60">
    <property type="entry name" value="FAD/NAD(P)-binding domain"/>
    <property type="match status" value="2"/>
</dbReference>
<gene>
    <name evidence="5" type="ORF">GTA08_BOTSDO13712</name>
</gene>
<reference evidence="5" key="1">
    <citation type="submission" date="2020-04" db="EMBL/GenBank/DDBJ databases">
        <title>Genome Assembly and Annotation of Botryosphaeria dothidea sdau 11-99, a Latent Pathogen of Apple Fruit Ring Rot in China.</title>
        <authorList>
            <person name="Yu C."/>
            <person name="Diao Y."/>
            <person name="Lu Q."/>
            <person name="Zhao J."/>
            <person name="Cui S."/>
            <person name="Peng C."/>
            <person name="He B."/>
            <person name="Liu H."/>
        </authorList>
    </citation>
    <scope>NUCLEOTIDE SEQUENCE [LARGE SCALE GENOMIC DNA]</scope>
    <source>
        <strain evidence="5">Sdau11-99</strain>
    </source>
</reference>
<keyword evidence="1" id="KW-0285">Flavoprotein</keyword>
<dbReference type="Gene3D" id="3.30.9.10">
    <property type="entry name" value="D-Amino Acid Oxidase, subunit A, domain 2"/>
    <property type="match status" value="2"/>
</dbReference>
<evidence type="ECO:0000256" key="2">
    <source>
        <dbReference type="ARBA" id="ARBA00022827"/>
    </source>
</evidence>
<dbReference type="AlphaFoldDB" id="A0A8H4J204"/>
<dbReference type="Proteomes" id="UP000572817">
    <property type="component" value="Unassembled WGS sequence"/>
</dbReference>
<keyword evidence="6" id="KW-1185">Reference proteome</keyword>
<organism evidence="5 6">
    <name type="scientific">Botryosphaeria dothidea</name>
    <dbReference type="NCBI Taxonomy" id="55169"/>
    <lineage>
        <taxon>Eukaryota</taxon>
        <taxon>Fungi</taxon>
        <taxon>Dikarya</taxon>
        <taxon>Ascomycota</taxon>
        <taxon>Pezizomycotina</taxon>
        <taxon>Dothideomycetes</taxon>
        <taxon>Dothideomycetes incertae sedis</taxon>
        <taxon>Botryosphaeriales</taxon>
        <taxon>Botryosphaeriaceae</taxon>
        <taxon>Botryosphaeria</taxon>
    </lineage>
</organism>
<dbReference type="SUPFAM" id="SSF51905">
    <property type="entry name" value="FAD/NAD(P)-binding domain"/>
    <property type="match status" value="1"/>
</dbReference>
<dbReference type="PANTHER" id="PTHR43004">
    <property type="entry name" value="TRK SYSTEM POTASSIUM UPTAKE PROTEIN"/>
    <property type="match status" value="1"/>
</dbReference>
<evidence type="ECO:0000259" key="4">
    <source>
        <dbReference type="Pfam" id="PF01494"/>
    </source>
</evidence>
<dbReference type="InterPro" id="IPR002938">
    <property type="entry name" value="FAD-bd"/>
</dbReference>
<comment type="caution">
    <text evidence="5">The sequence shown here is derived from an EMBL/GenBank/DDBJ whole genome shotgun (WGS) entry which is preliminary data.</text>
</comment>
<dbReference type="OrthoDB" id="2096480at2759"/>
<dbReference type="PANTHER" id="PTHR43004:SF8">
    <property type="entry name" value="FAD-BINDING DOMAIN-CONTAINING PROTEIN-RELATED"/>
    <property type="match status" value="1"/>
</dbReference>
<dbReference type="Pfam" id="PF21274">
    <property type="entry name" value="Rng_hyd_C"/>
    <property type="match status" value="1"/>
</dbReference>
<dbReference type="GO" id="GO:0071949">
    <property type="term" value="F:FAD binding"/>
    <property type="evidence" value="ECO:0007669"/>
    <property type="project" value="InterPro"/>
</dbReference>
<dbReference type="Pfam" id="PF01494">
    <property type="entry name" value="FAD_binding_3"/>
    <property type="match status" value="2"/>
</dbReference>
<keyword evidence="5" id="KW-0503">Monooxygenase</keyword>
<evidence type="ECO:0000256" key="1">
    <source>
        <dbReference type="ARBA" id="ARBA00022630"/>
    </source>
</evidence>
<feature type="domain" description="FAD-binding" evidence="4">
    <location>
        <begin position="6"/>
        <end position="69"/>
    </location>
</feature>
<accession>A0A8H4J204</accession>
<sequence length="449" mass="49451">MESKSIIIIGGGPVGLSASILLSLRHIPHILFGRHTSTSIHPKACDINQRTTEIFRVMGIEDEAYAHAARYAVVADGGRALTEELGIGWVGERGIVDMVAAHFGTAALRSLHPDPRNFITWFSSPAMGGSTRTGYLYQIGPRTLGFPGLPVEILGFSHWTVNAVYAEKYGAEKRVFLVGDTAHRIPPWGALGMNTGIQDVQNLVWKLEFALRDEERYDEPLDTYEVERLEVGRRVGQTSLRNMRMHSDVMDRALGVRADASPEENWAAAAPFFDPEHPEHGAKRDAVARAQKILDSEFKAPGLEIGWFYPSVGVDDEGGETHGGQRLLDGSLNSEFYFPSTIPGHHLPHCVLEKDEKSVPIRDLLPLDAMALFVEEPLPPRLVDGRMRVILIGPNGYGNQSGEWRRLCGISTSGGVLVRPDGIVAWRGELAGFSAQAWVELIDRVLHCN</sequence>